<name>W2RX87_CYPE1</name>
<dbReference type="Proteomes" id="UP000030752">
    <property type="component" value="Unassembled WGS sequence"/>
</dbReference>
<organism evidence="4 5">
    <name type="scientific">Cyphellophora europaea (strain CBS 101466)</name>
    <name type="common">Phialophora europaea</name>
    <dbReference type="NCBI Taxonomy" id="1220924"/>
    <lineage>
        <taxon>Eukaryota</taxon>
        <taxon>Fungi</taxon>
        <taxon>Dikarya</taxon>
        <taxon>Ascomycota</taxon>
        <taxon>Pezizomycotina</taxon>
        <taxon>Eurotiomycetes</taxon>
        <taxon>Chaetothyriomycetidae</taxon>
        <taxon>Chaetothyriales</taxon>
        <taxon>Cyphellophoraceae</taxon>
        <taxon>Cyphellophora</taxon>
    </lineage>
</organism>
<proteinExistence type="inferred from homology"/>
<comment type="similarity">
    <text evidence="1">Belongs to the glyoxalase I family.</text>
</comment>
<evidence type="ECO:0000256" key="2">
    <source>
        <dbReference type="SAM" id="MobiDB-lite"/>
    </source>
</evidence>
<dbReference type="eggNOG" id="ENOG502SNCW">
    <property type="taxonomic scope" value="Eukaryota"/>
</dbReference>
<dbReference type="Gene3D" id="3.10.180.10">
    <property type="entry name" value="2,3-Dihydroxybiphenyl 1,2-Dioxygenase, domain 1"/>
    <property type="match status" value="1"/>
</dbReference>
<dbReference type="InterPro" id="IPR004360">
    <property type="entry name" value="Glyas_Fos-R_dOase_dom"/>
</dbReference>
<sequence>MATEATPKVVSPNKLAHVVLRTKQIDKMVDWYLDFLGARIAHRNPQLAFITYDDEHHRLAFVNLPHIQDKVRQSAGLEHIAFTFASLRDLLTAYQQRLALPEPVKPVWCINHRTTTSMYYKDPDGNLLETQIDNFGDDVVMANKIMESDSMANNPFGFDFDPDELLRQVEAEGEEATLRKLQNPVDDGAPRGMETVPEAYMN</sequence>
<dbReference type="RefSeq" id="XP_008715645.1">
    <property type="nucleotide sequence ID" value="XM_008717423.1"/>
</dbReference>
<accession>W2RX87</accession>
<evidence type="ECO:0000256" key="1">
    <source>
        <dbReference type="ARBA" id="ARBA00010363"/>
    </source>
</evidence>
<dbReference type="HOGENOM" id="CLU_098384_0_0_1"/>
<dbReference type="GeneID" id="19970410"/>
<protein>
    <recommendedName>
        <fullName evidence="3">VOC domain-containing protein</fullName>
    </recommendedName>
</protein>
<dbReference type="OrthoDB" id="5371818at2759"/>
<dbReference type="InterPro" id="IPR029068">
    <property type="entry name" value="Glyas_Bleomycin-R_OHBP_Dase"/>
</dbReference>
<dbReference type="PROSITE" id="PS51819">
    <property type="entry name" value="VOC"/>
    <property type="match status" value="1"/>
</dbReference>
<evidence type="ECO:0000313" key="5">
    <source>
        <dbReference type="Proteomes" id="UP000030752"/>
    </source>
</evidence>
<keyword evidence="5" id="KW-1185">Reference proteome</keyword>
<feature type="domain" description="VOC" evidence="3">
    <location>
        <begin position="14"/>
        <end position="133"/>
    </location>
</feature>
<dbReference type="InterPro" id="IPR050383">
    <property type="entry name" value="GlyoxalaseI/FosfomycinResist"/>
</dbReference>
<dbReference type="Pfam" id="PF00903">
    <property type="entry name" value="Glyoxalase"/>
    <property type="match status" value="1"/>
</dbReference>
<dbReference type="InterPro" id="IPR037523">
    <property type="entry name" value="VOC_core"/>
</dbReference>
<gene>
    <name evidence="4" type="ORF">HMPREF1541_03071</name>
</gene>
<feature type="region of interest" description="Disordered" evidence="2">
    <location>
        <begin position="183"/>
        <end position="202"/>
    </location>
</feature>
<dbReference type="AlphaFoldDB" id="W2RX87"/>
<dbReference type="InParanoid" id="W2RX87"/>
<evidence type="ECO:0000259" key="3">
    <source>
        <dbReference type="PROSITE" id="PS51819"/>
    </source>
</evidence>
<dbReference type="VEuPathDB" id="FungiDB:HMPREF1541_03071"/>
<evidence type="ECO:0000313" key="4">
    <source>
        <dbReference type="EMBL" id="ETN41136.1"/>
    </source>
</evidence>
<dbReference type="EMBL" id="KB822719">
    <property type="protein sequence ID" value="ETN41136.1"/>
    <property type="molecule type" value="Genomic_DNA"/>
</dbReference>
<dbReference type="PANTHER" id="PTHR21366">
    <property type="entry name" value="GLYOXALASE FAMILY PROTEIN"/>
    <property type="match status" value="1"/>
</dbReference>
<dbReference type="PANTHER" id="PTHR21366:SF14">
    <property type="entry name" value="GLYOXALASE DOMAIN-CONTAINING PROTEIN 5"/>
    <property type="match status" value="1"/>
</dbReference>
<dbReference type="SUPFAM" id="SSF54593">
    <property type="entry name" value="Glyoxalase/Bleomycin resistance protein/Dihydroxybiphenyl dioxygenase"/>
    <property type="match status" value="1"/>
</dbReference>
<reference evidence="4 5" key="1">
    <citation type="submission" date="2013-03" db="EMBL/GenBank/DDBJ databases">
        <title>The Genome Sequence of Phialophora europaea CBS 101466.</title>
        <authorList>
            <consortium name="The Broad Institute Genomics Platform"/>
            <person name="Cuomo C."/>
            <person name="de Hoog S."/>
            <person name="Gorbushina A."/>
            <person name="Walker B."/>
            <person name="Young S.K."/>
            <person name="Zeng Q."/>
            <person name="Gargeya S."/>
            <person name="Fitzgerald M."/>
            <person name="Haas B."/>
            <person name="Abouelleil A."/>
            <person name="Allen A.W."/>
            <person name="Alvarado L."/>
            <person name="Arachchi H.M."/>
            <person name="Berlin A.M."/>
            <person name="Chapman S.B."/>
            <person name="Gainer-Dewar J."/>
            <person name="Goldberg J."/>
            <person name="Griggs A."/>
            <person name="Gujja S."/>
            <person name="Hansen M."/>
            <person name="Howarth C."/>
            <person name="Imamovic A."/>
            <person name="Ireland A."/>
            <person name="Larimer J."/>
            <person name="McCowan C."/>
            <person name="Murphy C."/>
            <person name="Pearson M."/>
            <person name="Poon T.W."/>
            <person name="Priest M."/>
            <person name="Roberts A."/>
            <person name="Saif S."/>
            <person name="Shea T."/>
            <person name="Sisk P."/>
            <person name="Sykes S."/>
            <person name="Wortman J."/>
            <person name="Nusbaum C."/>
            <person name="Birren B."/>
        </authorList>
    </citation>
    <scope>NUCLEOTIDE SEQUENCE [LARGE SCALE GENOMIC DNA]</scope>
    <source>
        <strain evidence="4 5">CBS 101466</strain>
    </source>
</reference>